<dbReference type="PANTHER" id="PTHR37307:SF1">
    <property type="entry name" value="CELL DIVISION PROTEIN WHIA-RELATED"/>
    <property type="match status" value="1"/>
</dbReference>
<dbReference type="Pfam" id="PF02650">
    <property type="entry name" value="HTH_WhiA"/>
    <property type="match status" value="1"/>
</dbReference>
<dbReference type="NCBIfam" id="TIGR00647">
    <property type="entry name" value="DNA_bind_WhiA"/>
    <property type="match status" value="1"/>
</dbReference>
<proteinExistence type="inferred from homology"/>
<keyword evidence="2 4" id="KW-0238">DNA-binding</keyword>
<feature type="domain" description="Sporulation regulator WhiA C-terminal" evidence="5">
    <location>
        <begin position="185"/>
        <end position="271"/>
    </location>
</feature>
<comment type="function">
    <text evidence="4">Involved in cell division and chromosome segregation.</text>
</comment>
<keyword evidence="1 4" id="KW-0132">Cell division</keyword>
<feature type="domain" description="WhiA LAGLIDADG-like" evidence="6">
    <location>
        <begin position="90"/>
        <end position="180"/>
    </location>
</feature>
<sequence length="279" mass="32736">MDSGSFTLNIKKEIMARQLNKSQKLNLLNGIVTSAKIKNNQAHVILNNLEIYEFLKKILLSLKINFEVSQKNSIDIDINLIESTQIKKERDFFAGIFLVSGSISDSKSVYNHLELNFFEEENAKAIVKILNDHNLNFKIIERRSKYIAYVKKLEDICDFLKAIEAIDSYYEFEVSKIERDYLNNINRITNFDIYNQERIAQANVLFLHNLKFIKENNLEEKFSPEELRFFKIKKENLDSSLSELTQLAIKQKIYKSRSGFNHTLMKLKKIAEKFDTKNK</sequence>
<dbReference type="Proteomes" id="UP001303601">
    <property type="component" value="Chromosome"/>
</dbReference>
<evidence type="ECO:0000256" key="3">
    <source>
        <dbReference type="ARBA" id="ARBA00023306"/>
    </source>
</evidence>
<evidence type="ECO:0000313" key="8">
    <source>
        <dbReference type="Proteomes" id="UP001303601"/>
    </source>
</evidence>
<comment type="similarity">
    <text evidence="4">Belongs to the WhiA family.</text>
</comment>
<evidence type="ECO:0000259" key="6">
    <source>
        <dbReference type="Pfam" id="PF14527"/>
    </source>
</evidence>
<dbReference type="SUPFAM" id="SSF55608">
    <property type="entry name" value="Homing endonucleases"/>
    <property type="match status" value="1"/>
</dbReference>
<evidence type="ECO:0000256" key="2">
    <source>
        <dbReference type="ARBA" id="ARBA00023125"/>
    </source>
</evidence>
<evidence type="ECO:0000313" key="7">
    <source>
        <dbReference type="EMBL" id="WPB53853.1"/>
    </source>
</evidence>
<name>A0ABZ0P9Z9_9BACT</name>
<evidence type="ECO:0000259" key="5">
    <source>
        <dbReference type="Pfam" id="PF02650"/>
    </source>
</evidence>
<dbReference type="GeneID" id="94493762"/>
<reference evidence="7" key="1">
    <citation type="submission" date="2023-11" db="EMBL/GenBank/DDBJ databases">
        <title>Completed genome sequence of Mycoplasma equirhinis type strain M432/72.</title>
        <authorList>
            <person name="Spergser J."/>
        </authorList>
    </citation>
    <scope>NUCLEOTIDE SEQUENCE [LARGE SCALE GENOMIC DNA]</scope>
    <source>
        <strain evidence="7">M432/72</strain>
    </source>
</reference>
<dbReference type="GO" id="GO:0003677">
    <property type="term" value="F:DNA binding"/>
    <property type="evidence" value="ECO:0007669"/>
    <property type="project" value="UniProtKB-KW"/>
</dbReference>
<dbReference type="InterPro" id="IPR023054">
    <property type="entry name" value="Sporulation_regulator_WhiA_C"/>
</dbReference>
<organism evidence="7 8">
    <name type="scientific">Metamycoplasma equirhinis</name>
    <dbReference type="NCBI Taxonomy" id="92402"/>
    <lineage>
        <taxon>Bacteria</taxon>
        <taxon>Bacillati</taxon>
        <taxon>Mycoplasmatota</taxon>
        <taxon>Mycoplasmoidales</taxon>
        <taxon>Metamycoplasmataceae</taxon>
        <taxon>Metamycoplasma</taxon>
    </lineage>
</organism>
<evidence type="ECO:0000256" key="4">
    <source>
        <dbReference type="HAMAP-Rule" id="MF_01420"/>
    </source>
</evidence>
<dbReference type="HAMAP" id="MF_01420">
    <property type="entry name" value="HTH_type_WhiA"/>
    <property type="match status" value="1"/>
</dbReference>
<accession>A0ABZ0P9Z9</accession>
<evidence type="ECO:0000256" key="1">
    <source>
        <dbReference type="ARBA" id="ARBA00022618"/>
    </source>
</evidence>
<dbReference type="InterPro" id="IPR027434">
    <property type="entry name" value="Homing_endonucl"/>
</dbReference>
<dbReference type="InterPro" id="IPR003802">
    <property type="entry name" value="Sporulation_regulator_WhiA"/>
</dbReference>
<dbReference type="InterPro" id="IPR039518">
    <property type="entry name" value="WhiA_LAGLIDADG_dom"/>
</dbReference>
<protein>
    <recommendedName>
        <fullName evidence="4">Probable cell division protein WhiA</fullName>
    </recommendedName>
</protein>
<dbReference type="Pfam" id="PF14527">
    <property type="entry name" value="LAGLIDADG_WhiA"/>
    <property type="match status" value="1"/>
</dbReference>
<dbReference type="Gene3D" id="3.10.28.10">
    <property type="entry name" value="Homing endonucleases"/>
    <property type="match status" value="1"/>
</dbReference>
<dbReference type="EMBL" id="CP137845">
    <property type="protein sequence ID" value="WPB53853.1"/>
    <property type="molecule type" value="Genomic_DNA"/>
</dbReference>
<keyword evidence="8" id="KW-1185">Reference proteome</keyword>
<keyword evidence="3 4" id="KW-0131">Cell cycle</keyword>
<dbReference type="RefSeq" id="WP_140031300.1">
    <property type="nucleotide sequence ID" value="NZ_CP137845.1"/>
</dbReference>
<gene>
    <name evidence="4 7" type="primary">whiA</name>
    <name evidence="7" type="ORF">R9B83_02585</name>
</gene>
<dbReference type="PANTHER" id="PTHR37307">
    <property type="entry name" value="CELL DIVISION PROTEIN WHIA-RELATED"/>
    <property type="match status" value="1"/>
</dbReference>